<dbReference type="PANTHER" id="PTHR14611:SF2">
    <property type="entry name" value="TECTONIC"/>
    <property type="match status" value="1"/>
</dbReference>
<organism evidence="2 3">
    <name type="scientific">Aromia moschata</name>
    <dbReference type="NCBI Taxonomy" id="1265417"/>
    <lineage>
        <taxon>Eukaryota</taxon>
        <taxon>Metazoa</taxon>
        <taxon>Ecdysozoa</taxon>
        <taxon>Arthropoda</taxon>
        <taxon>Hexapoda</taxon>
        <taxon>Insecta</taxon>
        <taxon>Pterygota</taxon>
        <taxon>Neoptera</taxon>
        <taxon>Endopterygota</taxon>
        <taxon>Coleoptera</taxon>
        <taxon>Polyphaga</taxon>
        <taxon>Cucujiformia</taxon>
        <taxon>Chrysomeloidea</taxon>
        <taxon>Cerambycidae</taxon>
        <taxon>Cerambycinae</taxon>
        <taxon>Callichromatini</taxon>
        <taxon>Aromia</taxon>
    </lineage>
</organism>
<dbReference type="GO" id="GO:0035869">
    <property type="term" value="C:ciliary transition zone"/>
    <property type="evidence" value="ECO:0007669"/>
    <property type="project" value="TreeGrafter"/>
</dbReference>
<comment type="caution">
    <text evidence="2">The sequence shown here is derived from an EMBL/GenBank/DDBJ whole genome shotgun (WGS) entry which is preliminary data.</text>
</comment>
<dbReference type="GO" id="GO:0030414">
    <property type="term" value="F:peptidase inhibitor activity"/>
    <property type="evidence" value="ECO:0007669"/>
    <property type="project" value="InterPro"/>
</dbReference>
<dbReference type="InterPro" id="IPR040354">
    <property type="entry name" value="TCTN1-3"/>
</dbReference>
<dbReference type="AlphaFoldDB" id="A0AAV8XTR5"/>
<accession>A0AAV8XTR5</accession>
<sequence>MFGNADANNPDEWIKIMYNISPGKLFNETTGRFGNSNNTLTCLGIVTGLVIDLYHSKINFERLLNQEKILAVTYAFGGIINKTFDYDKRDNSVYLELDLHSQVVYYDISVQKQEIFVDPPSLEIKLPYDFFYPFVKIENGVDKISSLLNFEPSDLTGNDVNPFGCPSPSSPEERANCRYPVKCRSNEDCPYDKQCCPTSICGETCVNLIFTGYK</sequence>
<evidence type="ECO:0000313" key="2">
    <source>
        <dbReference type="EMBL" id="KAJ8942074.1"/>
    </source>
</evidence>
<keyword evidence="3" id="KW-1185">Reference proteome</keyword>
<dbReference type="PROSITE" id="PS51390">
    <property type="entry name" value="WAP"/>
    <property type="match status" value="1"/>
</dbReference>
<dbReference type="EMBL" id="JAPWTK010000344">
    <property type="protein sequence ID" value="KAJ8942074.1"/>
    <property type="molecule type" value="Genomic_DNA"/>
</dbReference>
<gene>
    <name evidence="2" type="ORF">NQ318_004099</name>
</gene>
<dbReference type="Proteomes" id="UP001162162">
    <property type="component" value="Unassembled WGS sequence"/>
</dbReference>
<proteinExistence type="predicted"/>
<reference evidence="2" key="1">
    <citation type="journal article" date="2023" name="Insect Mol. Biol.">
        <title>Genome sequencing provides insights into the evolution of gene families encoding plant cell wall-degrading enzymes in longhorned beetles.</title>
        <authorList>
            <person name="Shin N.R."/>
            <person name="Okamura Y."/>
            <person name="Kirsch R."/>
            <person name="Pauchet Y."/>
        </authorList>
    </citation>
    <scope>NUCLEOTIDE SEQUENCE</scope>
    <source>
        <strain evidence="2">AMC_N1</strain>
    </source>
</reference>
<dbReference type="GO" id="GO:0005576">
    <property type="term" value="C:extracellular region"/>
    <property type="evidence" value="ECO:0007669"/>
    <property type="project" value="InterPro"/>
</dbReference>
<evidence type="ECO:0000313" key="3">
    <source>
        <dbReference type="Proteomes" id="UP001162162"/>
    </source>
</evidence>
<name>A0AAV8XTR5_9CUCU</name>
<dbReference type="InterPro" id="IPR008197">
    <property type="entry name" value="WAP_dom"/>
</dbReference>
<evidence type="ECO:0000259" key="1">
    <source>
        <dbReference type="PROSITE" id="PS51390"/>
    </source>
</evidence>
<feature type="domain" description="WAP" evidence="1">
    <location>
        <begin position="156"/>
        <end position="209"/>
    </location>
</feature>
<protein>
    <recommendedName>
        <fullName evidence="1">WAP domain-containing protein</fullName>
    </recommendedName>
</protein>
<dbReference type="GO" id="GO:0060271">
    <property type="term" value="P:cilium assembly"/>
    <property type="evidence" value="ECO:0007669"/>
    <property type="project" value="TreeGrafter"/>
</dbReference>
<dbReference type="Pfam" id="PF00095">
    <property type="entry name" value="WAP"/>
    <property type="match status" value="1"/>
</dbReference>
<dbReference type="PANTHER" id="PTHR14611">
    <property type="entry name" value="TECTONIC FAMILY MEMBER"/>
    <property type="match status" value="1"/>
</dbReference>